<keyword evidence="1" id="KW-0472">Membrane</keyword>
<keyword evidence="4" id="KW-1185">Reference proteome</keyword>
<keyword evidence="1" id="KW-1133">Transmembrane helix</keyword>
<feature type="transmembrane region" description="Helical" evidence="1">
    <location>
        <begin position="110"/>
        <end position="128"/>
    </location>
</feature>
<dbReference type="Proteomes" id="UP000515860">
    <property type="component" value="Chromosome"/>
</dbReference>
<gene>
    <name evidence="3" type="ORF">H9Q79_18035</name>
</gene>
<feature type="transmembrane region" description="Helical" evidence="1">
    <location>
        <begin position="249"/>
        <end position="270"/>
    </location>
</feature>
<dbReference type="InterPro" id="IPR014194">
    <property type="entry name" value="Spore_III_AE"/>
</dbReference>
<feature type="transmembrane region" description="Helical" evidence="1">
    <location>
        <begin position="180"/>
        <end position="204"/>
    </location>
</feature>
<reference evidence="3 4" key="1">
    <citation type="submission" date="2020-08" db="EMBL/GenBank/DDBJ databases">
        <authorList>
            <person name="Liu C."/>
            <person name="Sun Q."/>
        </authorList>
    </citation>
    <scope>NUCLEOTIDE SEQUENCE [LARGE SCALE GENOMIC DNA]</scope>
    <source>
        <strain evidence="3 4">NSJ-29</strain>
    </source>
</reference>
<keyword evidence="2" id="KW-0732">Signal</keyword>
<feature type="chain" id="PRO_5028852851" evidence="2">
    <location>
        <begin position="28"/>
        <end position="393"/>
    </location>
</feature>
<evidence type="ECO:0000256" key="2">
    <source>
        <dbReference type="SAM" id="SignalP"/>
    </source>
</evidence>
<feature type="transmembrane region" description="Helical" evidence="1">
    <location>
        <begin position="369"/>
        <end position="391"/>
    </location>
</feature>
<feature type="signal peptide" evidence="2">
    <location>
        <begin position="1"/>
        <end position="27"/>
    </location>
</feature>
<dbReference type="Pfam" id="PF09546">
    <property type="entry name" value="Spore_III_AE"/>
    <property type="match status" value="1"/>
</dbReference>
<dbReference type="RefSeq" id="WP_249328887.1">
    <property type="nucleotide sequence ID" value="NZ_CP060635.1"/>
</dbReference>
<evidence type="ECO:0000256" key="1">
    <source>
        <dbReference type="SAM" id="Phobius"/>
    </source>
</evidence>
<dbReference type="EMBL" id="CP060635">
    <property type="protein sequence ID" value="QNM08706.1"/>
    <property type="molecule type" value="Genomic_DNA"/>
</dbReference>
<feature type="transmembrane region" description="Helical" evidence="1">
    <location>
        <begin position="313"/>
        <end position="335"/>
    </location>
</feature>
<evidence type="ECO:0000313" key="4">
    <source>
        <dbReference type="Proteomes" id="UP000515860"/>
    </source>
</evidence>
<keyword evidence="1" id="KW-0812">Transmembrane</keyword>
<name>A0A7G9GD24_9FIRM</name>
<evidence type="ECO:0000313" key="3">
    <source>
        <dbReference type="EMBL" id="QNM08706.1"/>
    </source>
</evidence>
<protein>
    <submittedName>
        <fullName evidence="3">Stage III sporulation protein AE</fullName>
    </submittedName>
</protein>
<dbReference type="KEGG" id="whj:H9Q79_18035"/>
<organism evidence="3 4">
    <name type="scientific">Wansuia hejianensis</name>
    <dbReference type="NCBI Taxonomy" id="2763667"/>
    <lineage>
        <taxon>Bacteria</taxon>
        <taxon>Bacillati</taxon>
        <taxon>Bacillota</taxon>
        <taxon>Clostridia</taxon>
        <taxon>Lachnospirales</taxon>
        <taxon>Lachnospiraceae</taxon>
        <taxon>Wansuia</taxon>
    </lineage>
</organism>
<proteinExistence type="predicted"/>
<feature type="transmembrane region" description="Helical" evidence="1">
    <location>
        <begin position="211"/>
        <end position="229"/>
    </location>
</feature>
<accession>A0A7G9GD24</accession>
<feature type="transmembrane region" description="Helical" evidence="1">
    <location>
        <begin position="140"/>
        <end position="160"/>
    </location>
</feature>
<dbReference type="AlphaFoldDB" id="A0A7G9GD24"/>
<sequence>MRRKRGAGAGILLFFFLMAVSFVPVLADTGQTGDGQEEEDMTLMIDDSLLSQMDLQEVQEAVDSLLGGTGFSVSDSVRRLANGEDVFSGTGMKEQAFSLIKQAFAGQRELWLRILILVLAAALLSNFASLFESNQMGEMGFYMVYLLVFALLLKNFQVLSSQIASALEGILGFMKALVPAYYLAIATASGASSAAMFYQIVLIAISLVENLLVYLILPGIQIYVLISLVNQLSKEDFLSHMAELLKSCISWIMKTALGLVIGMQVTRNLISPALDSLRRTVIGKTASAIPVVGDAIDSVTEMVIGSAVLIRNCVGAVAVVILFLCALIPIIQIGVTSFTYKLLAAFTQPVSDKRMVGCLNTMGVGCGLLLKLLLTTEVLFIVTIAILAGVAGG</sequence>